<evidence type="ECO:0000259" key="1">
    <source>
        <dbReference type="PROSITE" id="PS50206"/>
    </source>
</evidence>
<dbReference type="SUPFAM" id="SSF52821">
    <property type="entry name" value="Rhodanese/Cell cycle control phosphatase"/>
    <property type="match status" value="1"/>
</dbReference>
<dbReference type="SMART" id="SM00450">
    <property type="entry name" value="RHOD"/>
    <property type="match status" value="1"/>
</dbReference>
<dbReference type="InterPro" id="IPR050229">
    <property type="entry name" value="GlpE_sulfurtransferase"/>
</dbReference>
<dbReference type="PANTHER" id="PTHR43031">
    <property type="entry name" value="FAD-DEPENDENT OXIDOREDUCTASE"/>
    <property type="match status" value="1"/>
</dbReference>
<dbReference type="PANTHER" id="PTHR43031:SF1">
    <property type="entry name" value="PYRIDINE NUCLEOTIDE-DISULPHIDE OXIDOREDUCTASE"/>
    <property type="match status" value="1"/>
</dbReference>
<reference evidence="2 3" key="1">
    <citation type="submission" date="2017-05" db="EMBL/GenBank/DDBJ databases">
        <authorList>
            <person name="Varghese N."/>
            <person name="Submissions S."/>
        </authorList>
    </citation>
    <scope>NUCLEOTIDE SEQUENCE [LARGE SCALE GENOMIC DNA]</scope>
    <source>
        <strain evidence="2 3">DSM 15522</strain>
    </source>
</reference>
<feature type="domain" description="Rhodanese" evidence="1">
    <location>
        <begin position="31"/>
        <end position="114"/>
    </location>
</feature>
<organism evidence="2 3">
    <name type="scientific">Desulfurobacterium pacificum</name>
    <dbReference type="NCBI Taxonomy" id="240166"/>
    <lineage>
        <taxon>Bacteria</taxon>
        <taxon>Pseudomonadati</taxon>
        <taxon>Aquificota</taxon>
        <taxon>Aquificia</taxon>
        <taxon>Desulfurobacteriales</taxon>
        <taxon>Desulfurobacteriaceae</taxon>
        <taxon>Desulfurobacterium</taxon>
    </lineage>
</organism>
<evidence type="ECO:0000313" key="2">
    <source>
        <dbReference type="EMBL" id="SMP12357.1"/>
    </source>
</evidence>
<dbReference type="InterPro" id="IPR001763">
    <property type="entry name" value="Rhodanese-like_dom"/>
</dbReference>
<dbReference type="Gene3D" id="3.40.250.10">
    <property type="entry name" value="Rhodanese-like domain"/>
    <property type="match status" value="1"/>
</dbReference>
<evidence type="ECO:0000313" key="3">
    <source>
        <dbReference type="Proteomes" id="UP001157911"/>
    </source>
</evidence>
<dbReference type="Proteomes" id="UP001157911">
    <property type="component" value="Unassembled WGS sequence"/>
</dbReference>
<protein>
    <submittedName>
        <fullName evidence="2">Rhodanese-related sulfurtransferase</fullName>
    </submittedName>
</protein>
<name>A0ABY1NL18_9BACT</name>
<comment type="caution">
    <text evidence="2">The sequence shown here is derived from an EMBL/GenBank/DDBJ whole genome shotgun (WGS) entry which is preliminary data.</text>
</comment>
<proteinExistence type="predicted"/>
<keyword evidence="3" id="KW-1185">Reference proteome</keyword>
<dbReference type="RefSeq" id="WP_283400509.1">
    <property type="nucleotide sequence ID" value="NZ_FXUB01000002.1"/>
</dbReference>
<dbReference type="PROSITE" id="PS50206">
    <property type="entry name" value="RHODANESE_3"/>
    <property type="match status" value="1"/>
</dbReference>
<sequence length="115" mass="13362">MEVRDLLKRMDRNYIKSEFKIGADKFFKLWESGEAVLLDIRTEEELEFISIKNSIKIPLNQLPERVNELPKDKIIAVFCPGRIRATVAYVYLVTEGYKARVLTATFDDFGKYLAP</sequence>
<dbReference type="InterPro" id="IPR036873">
    <property type="entry name" value="Rhodanese-like_dom_sf"/>
</dbReference>
<gene>
    <name evidence="2" type="ORF">SAMN06265339_1034</name>
</gene>
<dbReference type="Pfam" id="PF00581">
    <property type="entry name" value="Rhodanese"/>
    <property type="match status" value="1"/>
</dbReference>
<dbReference type="EMBL" id="FXUB01000002">
    <property type="protein sequence ID" value="SMP12357.1"/>
    <property type="molecule type" value="Genomic_DNA"/>
</dbReference>
<accession>A0ABY1NL18</accession>